<accession>C0EGP1</accession>
<gene>
    <name evidence="2" type="ORF">CLOSTMETH_03034</name>
</gene>
<evidence type="ECO:0000259" key="1">
    <source>
        <dbReference type="Pfam" id="PF13276"/>
    </source>
</evidence>
<evidence type="ECO:0000313" key="3">
    <source>
        <dbReference type="Proteomes" id="UP000003340"/>
    </source>
</evidence>
<comment type="caution">
    <text evidence="2">The sequence shown here is derived from an EMBL/GenBank/DDBJ whole genome shotgun (WGS) entry which is preliminary data.</text>
</comment>
<reference evidence="2 3" key="2">
    <citation type="submission" date="2009-02" db="EMBL/GenBank/DDBJ databases">
        <title>Draft genome sequence of Clostridium methylpentosum (DSM 5476).</title>
        <authorList>
            <person name="Sudarsanam P."/>
            <person name="Ley R."/>
            <person name="Guruge J."/>
            <person name="Turnbaugh P.J."/>
            <person name="Mahowald M."/>
            <person name="Liep D."/>
            <person name="Gordon J."/>
        </authorList>
    </citation>
    <scope>NUCLEOTIDE SEQUENCE [LARGE SCALE GENOMIC DNA]</scope>
    <source>
        <strain evidence="2 3">DSM 5476</strain>
    </source>
</reference>
<dbReference type="EMBL" id="ACEC01000104">
    <property type="protein sequence ID" value="EEG29384.1"/>
    <property type="molecule type" value="Genomic_DNA"/>
</dbReference>
<feature type="non-terminal residue" evidence="2">
    <location>
        <position position="1"/>
    </location>
</feature>
<dbReference type="Pfam" id="PF13276">
    <property type="entry name" value="HTH_21"/>
    <property type="match status" value="1"/>
</dbReference>
<proteinExistence type="predicted"/>
<protein>
    <recommendedName>
        <fullName evidence="1">HTH-like domain-containing protein</fullName>
    </recommendedName>
</protein>
<evidence type="ECO:0000313" key="2">
    <source>
        <dbReference type="EMBL" id="EEG29384.1"/>
    </source>
</evidence>
<dbReference type="Proteomes" id="UP000003340">
    <property type="component" value="Unassembled WGS sequence"/>
</dbReference>
<reference evidence="2 3" key="1">
    <citation type="submission" date="2009-01" db="EMBL/GenBank/DDBJ databases">
        <authorList>
            <person name="Fulton L."/>
            <person name="Clifton S."/>
            <person name="Fulton B."/>
            <person name="Xu J."/>
            <person name="Minx P."/>
            <person name="Pepin K.H."/>
            <person name="Johnson M."/>
            <person name="Bhonagiri V."/>
            <person name="Nash W.E."/>
            <person name="Mardis E.R."/>
            <person name="Wilson R.K."/>
        </authorList>
    </citation>
    <scope>NUCLEOTIDE SEQUENCE [LARGE SCALE GENOMIC DNA]</scope>
    <source>
        <strain evidence="2 3">DSM 5476</strain>
    </source>
</reference>
<dbReference type="HOGENOM" id="CLU_3000845_0_0_9"/>
<dbReference type="AlphaFoldDB" id="C0EGP1"/>
<keyword evidence="3" id="KW-1185">Reference proteome</keyword>
<organism evidence="2 3">
    <name type="scientific">[Clostridium] methylpentosum DSM 5476</name>
    <dbReference type="NCBI Taxonomy" id="537013"/>
    <lineage>
        <taxon>Bacteria</taxon>
        <taxon>Bacillati</taxon>
        <taxon>Bacillota</taxon>
        <taxon>Clostridia</taxon>
        <taxon>Eubacteriales</taxon>
        <taxon>Oscillospiraceae</taxon>
        <taxon>Oscillospiraceae incertae sedis</taxon>
    </lineage>
</organism>
<sequence>NYQELQGVHITIIGIRKIMIKAEISKIFHNNKNSYGYRRITQVLKEKDYTINHKTV</sequence>
<feature type="domain" description="HTH-like" evidence="1">
    <location>
        <begin position="21"/>
        <end position="56"/>
    </location>
</feature>
<name>C0EGP1_9FIRM</name>
<dbReference type="InterPro" id="IPR025948">
    <property type="entry name" value="HTH-like_dom"/>
</dbReference>
<dbReference type="STRING" id="537013.CLOSTMETH_03034"/>